<gene>
    <name evidence="1" type="ORF">VSS16_21705</name>
</gene>
<name>A0ABV5EEU8_9ACTN</name>
<evidence type="ECO:0000313" key="2">
    <source>
        <dbReference type="Proteomes" id="UP001585080"/>
    </source>
</evidence>
<protein>
    <submittedName>
        <fullName evidence="1">XRE family transcriptional regulator</fullName>
    </submittedName>
</protein>
<organism evidence="1 2">
    <name type="scientific">Streptomyces broussonetiae</name>
    <dbReference type="NCBI Taxonomy" id="2686304"/>
    <lineage>
        <taxon>Bacteria</taxon>
        <taxon>Bacillati</taxon>
        <taxon>Actinomycetota</taxon>
        <taxon>Actinomycetes</taxon>
        <taxon>Kitasatosporales</taxon>
        <taxon>Streptomycetaceae</taxon>
        <taxon>Streptomyces</taxon>
    </lineage>
</organism>
<dbReference type="EMBL" id="JAYMRP010000019">
    <property type="protein sequence ID" value="MFB8775321.1"/>
    <property type="molecule type" value="Genomic_DNA"/>
</dbReference>
<dbReference type="RefSeq" id="WP_376733944.1">
    <property type="nucleotide sequence ID" value="NZ_JAYMRP010000019.1"/>
</dbReference>
<accession>A0ABV5EEU8</accession>
<reference evidence="1 2" key="1">
    <citation type="submission" date="2024-01" db="EMBL/GenBank/DDBJ databases">
        <title>Genome mining of biosynthetic gene clusters to explore secondary metabolites of Streptomyces sp.</title>
        <authorList>
            <person name="Baig A."/>
            <person name="Ajitkumar Shintre N."/>
            <person name="Kumar H."/>
            <person name="Anbarasu A."/>
            <person name="Ramaiah S."/>
        </authorList>
    </citation>
    <scope>NUCLEOTIDE SEQUENCE [LARGE SCALE GENOMIC DNA]</scope>
    <source>
        <strain evidence="1 2">A57</strain>
    </source>
</reference>
<comment type="caution">
    <text evidence="1">The sequence shown here is derived from an EMBL/GenBank/DDBJ whole genome shotgun (WGS) entry which is preliminary data.</text>
</comment>
<keyword evidence="2" id="KW-1185">Reference proteome</keyword>
<dbReference type="Proteomes" id="UP001585080">
    <property type="component" value="Unassembled WGS sequence"/>
</dbReference>
<sequence>MGENRELAAAMAELNISQAELARRVNAETQRLTGREGSLTDRDIRRYLSGETTWPQHRQRIGLERVLGRPATELGFSPRSSRARQGHAEDRVHRRTFLAAATGSPVAALAPAPRPRLGQRDADRFHEQYVGLLHVDSRLGGGQRTEVRAVELATRIQSSLVGGGASDRIRRQLHRLASDVMCLAAFAAIDASAPQRARSHLDQALTLASLARDSEAMYRVWDHLMLTFSQRENHAEAAASAEVMKRSSLARREPLYASLGHLRHANALARLHQGAESLRALNLAEKAFGQAGVEQPSGWIAFYGRAEFDALSSYVWTALGEHERAEFCLHRTLAAIPADMVRDTALYTAHLSLFQARQGELELACDTGRRAYGMLLSSSGSQRTTNTLARTRQVIEATGTKASEVTSWIEESRRWT</sequence>
<evidence type="ECO:0000313" key="1">
    <source>
        <dbReference type="EMBL" id="MFB8775321.1"/>
    </source>
</evidence>
<proteinExistence type="predicted"/>